<name>A0A2T5ITZ7_9GAMM</name>
<gene>
    <name evidence="1" type="ORF">C8N29_1197</name>
</gene>
<evidence type="ECO:0000313" key="1">
    <source>
        <dbReference type="EMBL" id="PTQ87360.1"/>
    </source>
</evidence>
<proteinExistence type="predicted"/>
<keyword evidence="2" id="KW-1185">Reference proteome</keyword>
<dbReference type="EMBL" id="QAON01000019">
    <property type="protein sequence ID" value="PTQ87360.1"/>
    <property type="molecule type" value="Genomic_DNA"/>
</dbReference>
<dbReference type="Proteomes" id="UP000244223">
    <property type="component" value="Unassembled WGS sequence"/>
</dbReference>
<accession>A0A2T5ITZ7</accession>
<dbReference type="AlphaFoldDB" id="A0A2T5ITZ7"/>
<organism evidence="1 2">
    <name type="scientific">Agitococcus lubricus</name>
    <dbReference type="NCBI Taxonomy" id="1077255"/>
    <lineage>
        <taxon>Bacteria</taxon>
        <taxon>Pseudomonadati</taxon>
        <taxon>Pseudomonadota</taxon>
        <taxon>Gammaproteobacteria</taxon>
        <taxon>Moraxellales</taxon>
        <taxon>Moraxellaceae</taxon>
        <taxon>Agitococcus</taxon>
    </lineage>
</organism>
<reference evidence="1 2" key="1">
    <citation type="submission" date="2018-04" db="EMBL/GenBank/DDBJ databases">
        <title>Genomic Encyclopedia of Archaeal and Bacterial Type Strains, Phase II (KMG-II): from individual species to whole genera.</title>
        <authorList>
            <person name="Goeker M."/>
        </authorList>
    </citation>
    <scope>NUCLEOTIDE SEQUENCE [LARGE SCALE GENOMIC DNA]</scope>
    <source>
        <strain evidence="1 2">DSM 5822</strain>
    </source>
</reference>
<sequence length="47" mass="5159">MAKGLTVSSHDRQNILNSCYAFQQALWASFVTFGQEKRLANSVIAVG</sequence>
<evidence type="ECO:0000313" key="2">
    <source>
        <dbReference type="Proteomes" id="UP000244223"/>
    </source>
</evidence>
<comment type="caution">
    <text evidence="1">The sequence shown here is derived from an EMBL/GenBank/DDBJ whole genome shotgun (WGS) entry which is preliminary data.</text>
</comment>
<protein>
    <submittedName>
        <fullName evidence="1">Uncharacterized protein</fullName>
    </submittedName>
</protein>
<dbReference type="RefSeq" id="WP_170107001.1">
    <property type="nucleotide sequence ID" value="NZ_QAON01000019.1"/>
</dbReference>